<comment type="subcellular location">
    <subcellularLocation>
        <location evidence="1">Membrane</location>
    </subcellularLocation>
</comment>
<dbReference type="OrthoDB" id="49457at2"/>
<dbReference type="GO" id="GO:0007165">
    <property type="term" value="P:signal transduction"/>
    <property type="evidence" value="ECO:0007669"/>
    <property type="project" value="UniProtKB-KW"/>
</dbReference>
<feature type="coiled-coil region" evidence="5">
    <location>
        <begin position="338"/>
        <end position="365"/>
    </location>
</feature>
<dbReference type="GO" id="GO:0004888">
    <property type="term" value="F:transmembrane signaling receptor activity"/>
    <property type="evidence" value="ECO:0007669"/>
    <property type="project" value="InterPro"/>
</dbReference>
<keyword evidence="5" id="KW-0175">Coiled coil</keyword>
<dbReference type="RefSeq" id="WP_048695349.1">
    <property type="nucleotide sequence ID" value="NZ_KQ130508.1"/>
</dbReference>
<evidence type="ECO:0000256" key="4">
    <source>
        <dbReference type="PROSITE-ProRule" id="PRU00284"/>
    </source>
</evidence>
<dbReference type="CDD" id="cd06225">
    <property type="entry name" value="HAMP"/>
    <property type="match status" value="1"/>
</dbReference>
<feature type="domain" description="Methyl-accepting transducer" evidence="7">
    <location>
        <begin position="267"/>
        <end position="503"/>
    </location>
</feature>
<dbReference type="Proteomes" id="UP000037600">
    <property type="component" value="Unassembled WGS sequence"/>
</dbReference>
<dbReference type="PANTHER" id="PTHR32089">
    <property type="entry name" value="METHYL-ACCEPTING CHEMOTAXIS PROTEIN MCPB"/>
    <property type="match status" value="1"/>
</dbReference>
<evidence type="ECO:0000259" key="7">
    <source>
        <dbReference type="PROSITE" id="PS50111"/>
    </source>
</evidence>
<keyword evidence="2 4" id="KW-0807">Transducer</keyword>
<organism evidence="9 10">
    <name type="scientific">Catenovulum maritimum</name>
    <dbReference type="NCBI Taxonomy" id="1513271"/>
    <lineage>
        <taxon>Bacteria</taxon>
        <taxon>Pseudomonadati</taxon>
        <taxon>Pseudomonadota</taxon>
        <taxon>Gammaproteobacteria</taxon>
        <taxon>Alteromonadales</taxon>
        <taxon>Alteromonadaceae</taxon>
        <taxon>Catenovulum</taxon>
    </lineage>
</organism>
<gene>
    <name evidence="9" type="ORF">XM47_17275</name>
</gene>
<evidence type="ECO:0000313" key="10">
    <source>
        <dbReference type="Proteomes" id="UP000037600"/>
    </source>
</evidence>
<dbReference type="STRING" id="1513271.XM47_17275"/>
<dbReference type="PRINTS" id="PR00260">
    <property type="entry name" value="CHEMTRNSDUCR"/>
</dbReference>
<dbReference type="PATRIC" id="fig|1513271.3.peg.3545"/>
<name>A0A0J8GM96_9ALTE</name>
<accession>A0A0J8GM96</accession>
<dbReference type="Pfam" id="PF00672">
    <property type="entry name" value="HAMP"/>
    <property type="match status" value="1"/>
</dbReference>
<evidence type="ECO:0000256" key="1">
    <source>
        <dbReference type="ARBA" id="ARBA00004370"/>
    </source>
</evidence>
<dbReference type="Gene3D" id="6.10.340.10">
    <property type="match status" value="1"/>
</dbReference>
<reference evidence="9 10" key="1">
    <citation type="submission" date="2015-04" db="EMBL/GenBank/DDBJ databases">
        <title>Draft Genome Sequence of the Novel Agar-Digesting Marine Bacterium Q1.</title>
        <authorList>
            <person name="Li Y."/>
            <person name="Li D."/>
            <person name="Chen G."/>
            <person name="Du Z."/>
        </authorList>
    </citation>
    <scope>NUCLEOTIDE SEQUENCE [LARGE SCALE GENOMIC DNA]</scope>
    <source>
        <strain evidence="9 10">Q1</strain>
    </source>
</reference>
<dbReference type="SMART" id="SM00304">
    <property type="entry name" value="HAMP"/>
    <property type="match status" value="1"/>
</dbReference>
<keyword evidence="6" id="KW-0472">Membrane</keyword>
<feature type="transmembrane region" description="Helical" evidence="6">
    <location>
        <begin position="12"/>
        <end position="32"/>
    </location>
</feature>
<evidence type="ECO:0000256" key="3">
    <source>
        <dbReference type="ARBA" id="ARBA00029447"/>
    </source>
</evidence>
<protein>
    <submittedName>
        <fullName evidence="9">Chemotaxis protein</fullName>
    </submittedName>
</protein>
<evidence type="ECO:0000256" key="6">
    <source>
        <dbReference type="SAM" id="Phobius"/>
    </source>
</evidence>
<sequence length="539" mass="59083">MNFSSIRFKSSMPIAILSLTLFVSFILFFQLLNMQNKALESQADEFLKAIAVVLNADRDLYQAKVAEMELVNRIGQYQKADSARIENADQVKDRFNQYRQFLKAYPDVTSQFRGFEPAFNTWLDSSNKLVSAATSGNTNQISSLTATTDRYFDQLRDILDKAGEQAEKKSIAVLTEIESDINQFQFIASIIVLIILAVAGWFSYIVPKNLTDQINFLTRRISEIASGDGDLTAQIAVKSKDEFGDLAKEFNLFVSNLRDLVSTIMAQSKDLEQLTDTLAGTADSSKSITQTLNSASDSIVSAVHEMNLSNKEMSQVATISAEEADSSHQMAIDGIKVVDESNKRINELSSEMERALSSSDELQKSSGDIASVLSVIRGIAEQTNLLALNAAIEAARAGEQGRGFAVVADEVRTLATRTQESTNHIQTMIESLQSNINDSAAAISNGKSNVDKTVEVFQKANEVFESLQASSVRVNEMSTQTAQATEEQTAVSTEISQNLHALSDQTASANSVAQTSNDLSIEIRNLSYNLNNLVGRFKV</sequence>
<keyword evidence="6" id="KW-1133">Transmembrane helix</keyword>
<evidence type="ECO:0000256" key="2">
    <source>
        <dbReference type="ARBA" id="ARBA00023224"/>
    </source>
</evidence>
<evidence type="ECO:0000259" key="8">
    <source>
        <dbReference type="PROSITE" id="PS50885"/>
    </source>
</evidence>
<dbReference type="PROSITE" id="PS50111">
    <property type="entry name" value="CHEMOTAXIS_TRANSDUC_2"/>
    <property type="match status" value="1"/>
</dbReference>
<dbReference type="InterPro" id="IPR004090">
    <property type="entry name" value="Chemotax_Me-accpt_rcpt"/>
</dbReference>
<keyword evidence="6" id="KW-0812">Transmembrane</keyword>
<dbReference type="CDD" id="cd11386">
    <property type="entry name" value="MCP_signal"/>
    <property type="match status" value="1"/>
</dbReference>
<evidence type="ECO:0000313" key="9">
    <source>
        <dbReference type="EMBL" id="KMT63900.1"/>
    </source>
</evidence>
<dbReference type="SMART" id="SM00283">
    <property type="entry name" value="MA"/>
    <property type="match status" value="1"/>
</dbReference>
<dbReference type="AlphaFoldDB" id="A0A0J8GM96"/>
<evidence type="ECO:0000256" key="5">
    <source>
        <dbReference type="SAM" id="Coils"/>
    </source>
</evidence>
<dbReference type="EMBL" id="LAZL01000038">
    <property type="protein sequence ID" value="KMT63900.1"/>
    <property type="molecule type" value="Genomic_DNA"/>
</dbReference>
<comment type="similarity">
    <text evidence="3">Belongs to the methyl-accepting chemotaxis (MCP) protein family.</text>
</comment>
<dbReference type="InterPro" id="IPR003660">
    <property type="entry name" value="HAMP_dom"/>
</dbReference>
<dbReference type="Gene3D" id="1.10.287.950">
    <property type="entry name" value="Methyl-accepting chemotaxis protein"/>
    <property type="match status" value="1"/>
</dbReference>
<feature type="domain" description="HAMP" evidence="8">
    <location>
        <begin position="208"/>
        <end position="262"/>
    </location>
</feature>
<comment type="caution">
    <text evidence="9">The sequence shown here is derived from an EMBL/GenBank/DDBJ whole genome shotgun (WGS) entry which is preliminary data.</text>
</comment>
<dbReference type="FunFam" id="1.10.287.950:FF:000001">
    <property type="entry name" value="Methyl-accepting chemotaxis sensory transducer"/>
    <property type="match status" value="1"/>
</dbReference>
<dbReference type="GO" id="GO:0016020">
    <property type="term" value="C:membrane"/>
    <property type="evidence" value="ECO:0007669"/>
    <property type="project" value="UniProtKB-SubCell"/>
</dbReference>
<keyword evidence="10" id="KW-1185">Reference proteome</keyword>
<dbReference type="PROSITE" id="PS50885">
    <property type="entry name" value="HAMP"/>
    <property type="match status" value="1"/>
</dbReference>
<dbReference type="Pfam" id="PF00015">
    <property type="entry name" value="MCPsignal"/>
    <property type="match status" value="1"/>
</dbReference>
<proteinExistence type="inferred from homology"/>
<dbReference type="InterPro" id="IPR004089">
    <property type="entry name" value="MCPsignal_dom"/>
</dbReference>
<dbReference type="PANTHER" id="PTHR32089:SF120">
    <property type="entry name" value="METHYL-ACCEPTING CHEMOTAXIS PROTEIN TLPQ"/>
    <property type="match status" value="1"/>
</dbReference>
<feature type="transmembrane region" description="Helical" evidence="6">
    <location>
        <begin position="186"/>
        <end position="206"/>
    </location>
</feature>
<dbReference type="GO" id="GO:0006935">
    <property type="term" value="P:chemotaxis"/>
    <property type="evidence" value="ECO:0007669"/>
    <property type="project" value="InterPro"/>
</dbReference>
<dbReference type="SUPFAM" id="SSF58104">
    <property type="entry name" value="Methyl-accepting chemotaxis protein (MCP) signaling domain"/>
    <property type="match status" value="1"/>
</dbReference>